<evidence type="ECO:0000256" key="3">
    <source>
        <dbReference type="SAM" id="MobiDB-lite"/>
    </source>
</evidence>
<dbReference type="PANTHER" id="PTHR22762:SF92">
    <property type="entry name" value="LYSOSOMAL ALPHA-GLUCOSIDASE"/>
    <property type="match status" value="1"/>
</dbReference>
<dbReference type="SUPFAM" id="SSF74650">
    <property type="entry name" value="Galactose mutarotase-like"/>
    <property type="match status" value="1"/>
</dbReference>
<comment type="similarity">
    <text evidence="1 2">Belongs to the glycosyl hydrolase 31 family.</text>
</comment>
<dbReference type="InterPro" id="IPR017853">
    <property type="entry name" value="GH"/>
</dbReference>
<evidence type="ECO:0000313" key="6">
    <source>
        <dbReference type="Proteomes" id="UP001476798"/>
    </source>
</evidence>
<accession>A0ABV0MU29</accession>
<feature type="domain" description="Glycoside hydrolase family 31 TIM barrel" evidence="4">
    <location>
        <begin position="109"/>
        <end position="220"/>
    </location>
</feature>
<sequence>FSLKVKDPSSQRYEVPLPGGTPQTEAYTQDVLYTTEYQHDPFGFVVQRKSNGRVLMNTTVAPLLFADQYLQLSTTLASSLVSGLGEHYTPLVLDLNWTSLTLWNRDMAPHDPGISSTSPPGTYPPFEDGVKRDVFLKNATGHILIGKNPNKILRFYHLDYCYKSLVCFSLNITQTGVVGGQLNSGTICMSAQQKLSSHYNLHNLYGLTEAYATHRSLKSYRELLYYFYTAVLQFSLFGVPLVGADICGFEGNTTEELCVRWMQLGAFYPLMRNHNDRPNAVRLRCILWDFFCCICNHGPGIFVSYHEKM</sequence>
<dbReference type="PANTHER" id="PTHR22762">
    <property type="entry name" value="ALPHA-GLUCOSIDASE"/>
    <property type="match status" value="1"/>
</dbReference>
<evidence type="ECO:0000313" key="5">
    <source>
        <dbReference type="EMBL" id="MEQ2162624.1"/>
    </source>
</evidence>
<dbReference type="SUPFAM" id="SSF51445">
    <property type="entry name" value="(Trans)glycosidases"/>
    <property type="match status" value="1"/>
</dbReference>
<dbReference type="Pfam" id="PF01055">
    <property type="entry name" value="Glyco_hydro_31_2nd"/>
    <property type="match status" value="2"/>
</dbReference>
<dbReference type="Proteomes" id="UP001476798">
    <property type="component" value="Unassembled WGS sequence"/>
</dbReference>
<dbReference type="Gene3D" id="2.60.40.1760">
    <property type="entry name" value="glycosyl hydrolase (family 31)"/>
    <property type="match status" value="1"/>
</dbReference>
<proteinExistence type="inferred from homology"/>
<dbReference type="EMBL" id="JAHRIO010012141">
    <property type="protein sequence ID" value="MEQ2162624.1"/>
    <property type="molecule type" value="Genomic_DNA"/>
</dbReference>
<protein>
    <recommendedName>
        <fullName evidence="4">Glycoside hydrolase family 31 TIM barrel domain-containing protein</fullName>
    </recommendedName>
</protein>
<comment type="caution">
    <text evidence="5">The sequence shown here is derived from an EMBL/GenBank/DDBJ whole genome shotgun (WGS) entry which is preliminary data.</text>
</comment>
<keyword evidence="2" id="KW-0378">Hydrolase</keyword>
<organism evidence="5 6">
    <name type="scientific">Goodea atripinnis</name>
    <dbReference type="NCBI Taxonomy" id="208336"/>
    <lineage>
        <taxon>Eukaryota</taxon>
        <taxon>Metazoa</taxon>
        <taxon>Chordata</taxon>
        <taxon>Craniata</taxon>
        <taxon>Vertebrata</taxon>
        <taxon>Euteleostomi</taxon>
        <taxon>Actinopterygii</taxon>
        <taxon>Neopterygii</taxon>
        <taxon>Teleostei</taxon>
        <taxon>Neoteleostei</taxon>
        <taxon>Acanthomorphata</taxon>
        <taxon>Ovalentaria</taxon>
        <taxon>Atherinomorphae</taxon>
        <taxon>Cyprinodontiformes</taxon>
        <taxon>Goodeidae</taxon>
        <taxon>Goodea</taxon>
    </lineage>
</organism>
<evidence type="ECO:0000256" key="2">
    <source>
        <dbReference type="RuleBase" id="RU361185"/>
    </source>
</evidence>
<keyword evidence="2" id="KW-0326">Glycosidase</keyword>
<gene>
    <name evidence="5" type="ORF">GOODEAATRI_021724</name>
</gene>
<dbReference type="InterPro" id="IPR011013">
    <property type="entry name" value="Gal_mutarotase_sf_dom"/>
</dbReference>
<evidence type="ECO:0000256" key="1">
    <source>
        <dbReference type="ARBA" id="ARBA00007806"/>
    </source>
</evidence>
<feature type="domain" description="Glycoside hydrolase family 31 TIM barrel" evidence="4">
    <location>
        <begin position="224"/>
        <end position="279"/>
    </location>
</feature>
<dbReference type="InterPro" id="IPR000322">
    <property type="entry name" value="Glyco_hydro_31_TIM"/>
</dbReference>
<evidence type="ECO:0000259" key="4">
    <source>
        <dbReference type="Pfam" id="PF01055"/>
    </source>
</evidence>
<feature type="non-terminal residue" evidence="5">
    <location>
        <position position="1"/>
    </location>
</feature>
<keyword evidence="6" id="KW-1185">Reference proteome</keyword>
<dbReference type="Gene3D" id="3.20.20.80">
    <property type="entry name" value="Glycosidases"/>
    <property type="match status" value="2"/>
</dbReference>
<feature type="region of interest" description="Disordered" evidence="3">
    <location>
        <begin position="1"/>
        <end position="22"/>
    </location>
</feature>
<name>A0ABV0MU29_9TELE</name>
<reference evidence="5 6" key="1">
    <citation type="submission" date="2021-06" db="EMBL/GenBank/DDBJ databases">
        <authorList>
            <person name="Palmer J.M."/>
        </authorList>
    </citation>
    <scope>NUCLEOTIDE SEQUENCE [LARGE SCALE GENOMIC DNA]</scope>
    <source>
        <strain evidence="5 6">GA_2019</strain>
        <tissue evidence="5">Muscle</tissue>
    </source>
</reference>